<dbReference type="InterPro" id="IPR002052">
    <property type="entry name" value="DNA_methylase_N6_adenine_CS"/>
</dbReference>
<dbReference type="GO" id="GO:0008168">
    <property type="term" value="F:methyltransferase activity"/>
    <property type="evidence" value="ECO:0007669"/>
    <property type="project" value="UniProtKB-KW"/>
</dbReference>
<dbReference type="SUPFAM" id="SSF53335">
    <property type="entry name" value="S-adenosyl-L-methionine-dependent methyltransferases"/>
    <property type="match status" value="1"/>
</dbReference>
<feature type="domain" description="Methyltransferase" evidence="1">
    <location>
        <begin position="52"/>
        <end position="133"/>
    </location>
</feature>
<dbReference type="InterPro" id="IPR051720">
    <property type="entry name" value="rRNA_MeTrfase/Polyamine_Synth"/>
</dbReference>
<dbReference type="OrthoDB" id="7848332at2759"/>
<accession>E0S8A7</accession>
<keyword evidence="2" id="KW-0489">Methyltransferase</keyword>
<dbReference type="InterPro" id="IPR041698">
    <property type="entry name" value="Methyltransf_25"/>
</dbReference>
<dbReference type="Pfam" id="PF13649">
    <property type="entry name" value="Methyltransf_25"/>
    <property type="match status" value="1"/>
</dbReference>
<dbReference type="EMBL" id="CP001949">
    <property type="protein sequence ID" value="ADM12113.1"/>
    <property type="molecule type" value="Genomic_DNA"/>
</dbReference>
<evidence type="ECO:0000313" key="2">
    <source>
        <dbReference type="EMBL" id="ADM12113.1"/>
    </source>
</evidence>
<keyword evidence="2" id="KW-0808">Transferase</keyword>
<evidence type="ECO:0000259" key="1">
    <source>
        <dbReference type="Pfam" id="PF13649"/>
    </source>
</evidence>
<gene>
    <name evidence="2" type="ORF">Eint_081810</name>
</gene>
<proteinExistence type="predicted"/>
<organism evidence="2 3">
    <name type="scientific">Encephalitozoon intestinalis (strain ATCC 50506)</name>
    <name type="common">Microsporidian parasite</name>
    <name type="synonym">Septata intestinalis</name>
    <dbReference type="NCBI Taxonomy" id="876142"/>
    <lineage>
        <taxon>Eukaryota</taxon>
        <taxon>Fungi</taxon>
        <taxon>Fungi incertae sedis</taxon>
        <taxon>Microsporidia</taxon>
        <taxon>Unikaryonidae</taxon>
        <taxon>Encephalitozoon</taxon>
    </lineage>
</organism>
<reference evidence="2 3" key="1">
    <citation type="journal article" date="2010" name="Nat. Commun.">
        <title>The complete sequence of the smallest known nuclear genome from the microsporidian Encephalitozoon intestinalis.</title>
        <authorList>
            <person name="Corradi N."/>
            <person name="Pombert J.-F."/>
            <person name="Farinelli L."/>
            <person name="Didier E.S."/>
            <person name="Keeling P.J."/>
        </authorList>
    </citation>
    <scope>NUCLEOTIDE SEQUENCE [LARGE SCALE GENOMIC DNA]</scope>
    <source>
        <strain evidence="2 3">ATCC 50506</strain>
    </source>
</reference>
<sequence>MKVKKLKMELSKVEDFSKMSVGLEQYMTPPDIAASMISIIHSTYDDIEGKSILDLCCGTGMLSFACSYFSPSYILGVDLCPLALSVFKQNNLKFKANVDLLRCSIDDLTFINEKFDTAVINPPFGTKIKHADIKAVDKALELCDVVYSLHKTSTREYIVARYPSAEVLAKIKYELPRRHDFHKKDKKIVEVDFVRILKRKETDSASSVIY</sequence>
<keyword evidence="3" id="KW-1185">Reference proteome</keyword>
<evidence type="ECO:0000313" key="3">
    <source>
        <dbReference type="Proteomes" id="UP000002313"/>
    </source>
</evidence>
<dbReference type="InterPro" id="IPR029063">
    <property type="entry name" value="SAM-dependent_MTases_sf"/>
</dbReference>
<dbReference type="GO" id="GO:0003676">
    <property type="term" value="F:nucleic acid binding"/>
    <property type="evidence" value="ECO:0007669"/>
    <property type="project" value="InterPro"/>
</dbReference>
<dbReference type="HOGENOM" id="CLU_074702_1_1_1"/>
<protein>
    <submittedName>
        <fullName evidence="2">Methyltransferase</fullName>
    </submittedName>
</protein>
<dbReference type="AlphaFoldDB" id="E0S8A7"/>
<dbReference type="PANTHER" id="PTHR23290">
    <property type="entry name" value="RRNA N6-ADENOSINE-METHYLTRANSFERASE METTL5"/>
    <property type="match status" value="1"/>
</dbReference>
<dbReference type="GO" id="GO:0032259">
    <property type="term" value="P:methylation"/>
    <property type="evidence" value="ECO:0007669"/>
    <property type="project" value="UniProtKB-KW"/>
</dbReference>
<dbReference type="PRINTS" id="PR00507">
    <property type="entry name" value="N12N6MTFRASE"/>
</dbReference>
<dbReference type="RefSeq" id="XP_003073473.1">
    <property type="nucleotide sequence ID" value="XM_003073427.1"/>
</dbReference>
<dbReference type="GeneID" id="9698301"/>
<dbReference type="PANTHER" id="PTHR23290:SF0">
    <property type="entry name" value="RRNA N6-ADENOSINE-METHYLTRANSFERASE METTL5"/>
    <property type="match status" value="1"/>
</dbReference>
<dbReference type="CDD" id="cd02440">
    <property type="entry name" value="AdoMet_MTases"/>
    <property type="match status" value="1"/>
</dbReference>
<dbReference type="VEuPathDB" id="MicrosporidiaDB:Eint_081810"/>
<dbReference type="Proteomes" id="UP000002313">
    <property type="component" value="Chromosome VIII"/>
</dbReference>
<dbReference type="PROSITE" id="PS00092">
    <property type="entry name" value="N6_MTASE"/>
    <property type="match status" value="1"/>
</dbReference>
<name>E0S8A7_ENCIT</name>
<dbReference type="KEGG" id="ein:Eint_081810"/>
<reference evidence="2 3" key="2">
    <citation type="journal article" date="2012" name="Proc. Natl. Acad. Sci. U.S.A.">
        <title>Gain and loss of multiple functionally related, horizontally transferred genes in the reduced genomes of two microsporidian parasites.</title>
        <authorList>
            <person name="Pombert J.-F."/>
            <person name="Selman M."/>
            <person name="Burki F."/>
            <person name="Bardell F.T."/>
            <person name="Farinelli L."/>
            <person name="Solter L.F."/>
            <person name="Whitman D.W."/>
            <person name="Weiss L.M."/>
            <person name="Corradi N."/>
            <person name="Keeling P.J."/>
        </authorList>
    </citation>
    <scope>NUCLEOTIDE SEQUENCE [LARGE SCALE GENOMIC DNA]</scope>
    <source>
        <strain evidence="2 3">ATCC 50506</strain>
    </source>
</reference>
<dbReference type="Gene3D" id="3.40.50.150">
    <property type="entry name" value="Vaccinia Virus protein VP39"/>
    <property type="match status" value="1"/>
</dbReference>